<keyword evidence="5" id="KW-0547">Nucleotide-binding</keyword>
<feature type="transmembrane region" description="Helical" evidence="10">
    <location>
        <begin position="87"/>
        <end position="104"/>
    </location>
</feature>
<feature type="domain" description="Histidine kinase/HSP90-like ATPase" evidence="11">
    <location>
        <begin position="581"/>
        <end position="666"/>
    </location>
</feature>
<dbReference type="EC" id="2.7.13.3" evidence="2"/>
<comment type="catalytic activity">
    <reaction evidence="1">
        <text>ATP + protein L-histidine = ADP + protein N-phospho-L-histidine.</text>
        <dbReference type="EC" id="2.7.13.3"/>
    </reaction>
</comment>
<keyword evidence="14" id="KW-1185">Reference proteome</keyword>
<dbReference type="SUPFAM" id="SSF55874">
    <property type="entry name" value="ATPase domain of HSP90 chaperone/DNA topoisomerase II/histidine kinase"/>
    <property type="match status" value="1"/>
</dbReference>
<dbReference type="InterPro" id="IPR050482">
    <property type="entry name" value="Sensor_HK_TwoCompSys"/>
</dbReference>
<evidence type="ECO:0000256" key="9">
    <source>
        <dbReference type="SAM" id="MobiDB-lite"/>
    </source>
</evidence>
<evidence type="ECO:0000256" key="1">
    <source>
        <dbReference type="ARBA" id="ARBA00000085"/>
    </source>
</evidence>
<name>A0ABU4VID0_9ACTN</name>
<dbReference type="GO" id="GO:0016301">
    <property type="term" value="F:kinase activity"/>
    <property type="evidence" value="ECO:0007669"/>
    <property type="project" value="UniProtKB-KW"/>
</dbReference>
<comment type="caution">
    <text evidence="13">The sequence shown here is derived from an EMBL/GenBank/DDBJ whole genome shotgun (WGS) entry which is preliminary data.</text>
</comment>
<dbReference type="EMBL" id="JAXAVX010000001">
    <property type="protein sequence ID" value="MDX8150663.1"/>
    <property type="molecule type" value="Genomic_DNA"/>
</dbReference>
<reference evidence="13 14" key="1">
    <citation type="submission" date="2023-11" db="EMBL/GenBank/DDBJ databases">
        <authorList>
            <person name="Xu M."/>
            <person name="Jiang T."/>
        </authorList>
    </citation>
    <scope>NUCLEOTIDE SEQUENCE [LARGE SCALE GENOMIC DNA]</scope>
    <source>
        <strain evidence="13 14">SD</strain>
    </source>
</reference>
<protein>
    <recommendedName>
        <fullName evidence="2">histidine kinase</fullName>
        <ecNumber evidence="2">2.7.13.3</ecNumber>
    </recommendedName>
</protein>
<keyword evidence="3" id="KW-0597">Phosphoprotein</keyword>
<dbReference type="Proteomes" id="UP001277761">
    <property type="component" value="Unassembled WGS sequence"/>
</dbReference>
<dbReference type="PANTHER" id="PTHR24421:SF10">
    <property type="entry name" value="NITRATE_NITRITE SENSOR PROTEIN NARQ"/>
    <property type="match status" value="1"/>
</dbReference>
<evidence type="ECO:0000256" key="3">
    <source>
        <dbReference type="ARBA" id="ARBA00022553"/>
    </source>
</evidence>
<dbReference type="Gene3D" id="3.30.565.10">
    <property type="entry name" value="Histidine kinase-like ATPase, C-terminal domain"/>
    <property type="match status" value="1"/>
</dbReference>
<keyword evidence="10" id="KW-1133">Transmembrane helix</keyword>
<dbReference type="InterPro" id="IPR003594">
    <property type="entry name" value="HATPase_dom"/>
</dbReference>
<evidence type="ECO:0000259" key="11">
    <source>
        <dbReference type="Pfam" id="PF02518"/>
    </source>
</evidence>
<dbReference type="CDD" id="cd16917">
    <property type="entry name" value="HATPase_UhpB-NarQ-NarX-like"/>
    <property type="match status" value="1"/>
</dbReference>
<feature type="transmembrane region" description="Helical" evidence="10">
    <location>
        <begin position="144"/>
        <end position="163"/>
    </location>
</feature>
<keyword evidence="4" id="KW-0808">Transferase</keyword>
<gene>
    <name evidence="13" type="ORF">SK069_03580</name>
</gene>
<dbReference type="Pfam" id="PF07730">
    <property type="entry name" value="HisKA_3"/>
    <property type="match status" value="1"/>
</dbReference>
<dbReference type="RefSeq" id="WP_319953094.1">
    <property type="nucleotide sequence ID" value="NZ_JAXAVX010000001.1"/>
</dbReference>
<evidence type="ECO:0000256" key="8">
    <source>
        <dbReference type="ARBA" id="ARBA00023012"/>
    </source>
</evidence>
<evidence type="ECO:0000313" key="14">
    <source>
        <dbReference type="Proteomes" id="UP001277761"/>
    </source>
</evidence>
<accession>A0ABU4VID0</accession>
<sequence>MRAAAVVTRGARRGFPAVPFGLVLLAWAVSEPLVLEPGSRGRLAALAVALGLTLPLLALARRPVAAASVVTATYLLATGLGTRPVGAVAAELALGLALFGASALRRPGTWARRAGPLLGGGGLALGVLLHLADVGAFATATERTLLYLVAVVVVAVVPAMLLADRRDELRARRRAVAVLEARAAADVDDAVRRERRELDRSMTWIVTRLVDEIRGLTLSALAALPGDPRGAGAAARRVATVTASAGDSMRELLGRLQPPDAPTSDGDGAPPPAGPRRLRAWAMLALAGPPLLLALHGVVDQLLVPDLPLERTAWGRTFRVEGPALGPTAAVVLAALTPLPLLARRRAPLAAVGLTMAIVVARTAEGGLSSVTVTQTFVGVTCAWVAGAWARSPAQAWAGGALALGGTAASWALEEAVFTVAQYAYLAAAIVAAWGVGRAVSARVREAAAARDEAVALAARRDALAAAAVAGERRRVAHELHDIVGHGLSLVAVQAGAAAALADRDPTRAAAALQHVRAATDGTLDELAALQGTLDADGPDDPRGAPTVRRVVADAIAAGEAVGAHVDPAVDDVPGVVSAVVVRTLQEALTNARRHAPGAAVDVELRVLAEQLVLRVRSAGPPGTPGTRGSGVGLAGMTERVATLGGRLVAGPDAGGGWLVHAEVPLVGVQVAAGAPRSREA</sequence>
<feature type="transmembrane region" description="Helical" evidence="10">
    <location>
        <begin position="116"/>
        <end position="138"/>
    </location>
</feature>
<evidence type="ECO:0000313" key="13">
    <source>
        <dbReference type="EMBL" id="MDX8150663.1"/>
    </source>
</evidence>
<dbReference type="Pfam" id="PF02518">
    <property type="entry name" value="HATPase_c"/>
    <property type="match status" value="1"/>
</dbReference>
<dbReference type="InterPro" id="IPR011712">
    <property type="entry name" value="Sig_transdc_His_kin_sub3_dim/P"/>
</dbReference>
<keyword evidence="10" id="KW-0472">Membrane</keyword>
<organism evidence="13 14">
    <name type="scientific">Patulibacter brassicae</name>
    <dbReference type="NCBI Taxonomy" id="1705717"/>
    <lineage>
        <taxon>Bacteria</taxon>
        <taxon>Bacillati</taxon>
        <taxon>Actinomycetota</taxon>
        <taxon>Thermoleophilia</taxon>
        <taxon>Solirubrobacterales</taxon>
        <taxon>Patulibacteraceae</taxon>
        <taxon>Patulibacter</taxon>
    </lineage>
</organism>
<evidence type="ECO:0000256" key="5">
    <source>
        <dbReference type="ARBA" id="ARBA00022741"/>
    </source>
</evidence>
<dbReference type="Gene3D" id="1.20.5.1930">
    <property type="match status" value="1"/>
</dbReference>
<evidence type="ECO:0000256" key="2">
    <source>
        <dbReference type="ARBA" id="ARBA00012438"/>
    </source>
</evidence>
<feature type="domain" description="Signal transduction histidine kinase subgroup 3 dimerisation and phosphoacceptor" evidence="12">
    <location>
        <begin position="472"/>
        <end position="534"/>
    </location>
</feature>
<dbReference type="PANTHER" id="PTHR24421">
    <property type="entry name" value="NITRATE/NITRITE SENSOR PROTEIN NARX-RELATED"/>
    <property type="match status" value="1"/>
</dbReference>
<evidence type="ECO:0000256" key="6">
    <source>
        <dbReference type="ARBA" id="ARBA00022777"/>
    </source>
</evidence>
<keyword evidence="10" id="KW-0812">Transmembrane</keyword>
<keyword evidence="6 13" id="KW-0418">Kinase</keyword>
<feature type="transmembrane region" description="Helical" evidence="10">
    <location>
        <begin position="40"/>
        <end position="57"/>
    </location>
</feature>
<dbReference type="InterPro" id="IPR036890">
    <property type="entry name" value="HATPase_C_sf"/>
</dbReference>
<evidence type="ECO:0000259" key="12">
    <source>
        <dbReference type="Pfam" id="PF07730"/>
    </source>
</evidence>
<evidence type="ECO:0000256" key="7">
    <source>
        <dbReference type="ARBA" id="ARBA00022840"/>
    </source>
</evidence>
<keyword evidence="8" id="KW-0902">Two-component regulatory system</keyword>
<proteinExistence type="predicted"/>
<feature type="region of interest" description="Disordered" evidence="9">
    <location>
        <begin position="253"/>
        <end position="274"/>
    </location>
</feature>
<keyword evidence="7" id="KW-0067">ATP-binding</keyword>
<evidence type="ECO:0000256" key="4">
    <source>
        <dbReference type="ARBA" id="ARBA00022679"/>
    </source>
</evidence>
<evidence type="ECO:0000256" key="10">
    <source>
        <dbReference type="SAM" id="Phobius"/>
    </source>
</evidence>